<dbReference type="EMBL" id="JAUSVV010000010">
    <property type="protein sequence ID" value="MDQ0444218.1"/>
    <property type="molecule type" value="Genomic_DNA"/>
</dbReference>
<dbReference type="SUPFAM" id="SSF53474">
    <property type="entry name" value="alpha/beta-Hydrolases"/>
    <property type="match status" value="1"/>
</dbReference>
<dbReference type="Gene3D" id="3.40.50.1820">
    <property type="entry name" value="alpha/beta hydrolase"/>
    <property type="match status" value="1"/>
</dbReference>
<protein>
    <submittedName>
        <fullName evidence="5">Pimeloyl-ACP methyl ester carboxylesterase</fullName>
    </submittedName>
</protein>
<dbReference type="Pfam" id="PF06441">
    <property type="entry name" value="EHN"/>
    <property type="match status" value="1"/>
</dbReference>
<keyword evidence="6" id="KW-1185">Reference proteome</keyword>
<dbReference type="PRINTS" id="PR00412">
    <property type="entry name" value="EPOXHYDRLASE"/>
</dbReference>
<accession>A0ABU0HPH7</accession>
<dbReference type="InterPro" id="IPR016292">
    <property type="entry name" value="Epoxide_hydrolase"/>
</dbReference>
<keyword evidence="2" id="KW-0058">Aromatic hydrocarbons catabolism</keyword>
<comment type="caution">
    <text evidence="5">The sequence shown here is derived from an EMBL/GenBank/DDBJ whole genome shotgun (WGS) entry which is preliminary data.</text>
</comment>
<evidence type="ECO:0000259" key="4">
    <source>
        <dbReference type="Pfam" id="PF06441"/>
    </source>
</evidence>
<dbReference type="InterPro" id="IPR000639">
    <property type="entry name" value="Epox_hydrolase-like"/>
</dbReference>
<evidence type="ECO:0000256" key="1">
    <source>
        <dbReference type="ARBA" id="ARBA00010088"/>
    </source>
</evidence>
<reference evidence="5 6" key="1">
    <citation type="submission" date="2023-07" db="EMBL/GenBank/DDBJ databases">
        <title>Genomic Encyclopedia of Type Strains, Phase IV (KMG-IV): sequencing the most valuable type-strain genomes for metagenomic binning, comparative biology and taxonomic classification.</title>
        <authorList>
            <person name="Goeker M."/>
        </authorList>
    </citation>
    <scope>NUCLEOTIDE SEQUENCE [LARGE SCALE GENOMIC DNA]</scope>
    <source>
        <strain evidence="5 6">DSM 19562</strain>
    </source>
</reference>
<dbReference type="RefSeq" id="WP_238250561.1">
    <property type="nucleotide sequence ID" value="NZ_BPQX01000043.1"/>
</dbReference>
<evidence type="ECO:0000313" key="5">
    <source>
        <dbReference type="EMBL" id="MDQ0444218.1"/>
    </source>
</evidence>
<evidence type="ECO:0000313" key="6">
    <source>
        <dbReference type="Proteomes" id="UP001236369"/>
    </source>
</evidence>
<sequence length="376" mass="42216">MRPFTIAWDADRLAWLRDKIRTTRMPRLPEGAGWRYGCDPDFLAGLCAHWLDGFDHDAAAAELNRFPQFLARIEDLDIHVVHVVGEAEGRRPLLLTHGWPGSVYEFWEVIEPLAFPSRHGGRAEDAFDVVVPALPGFGFSGKPKAPIGPRTTARLFDRLMREELGYARYRAQGGDWGAGVTAWLALDHGASLQALHLNYLLVQPGAEPESVAEKAWRKAAHDAQSRLGAYADLQGTKPLSLAYAMAAEPVAQLAWLVERFHDWADLRERPFEEVFPLDRLLTNALFYLLTDSFETATWYYAGARAEGARTMPKGARVAVPTAFAAYPDPRTAPPPREWVERGYAVTRWRDMPRGGHFAAMEVPDLFVADLRDWARV</sequence>
<proteinExistence type="inferred from homology"/>
<dbReference type="PANTHER" id="PTHR21661">
    <property type="entry name" value="EPOXIDE HYDROLASE 1-RELATED"/>
    <property type="match status" value="1"/>
</dbReference>
<gene>
    <name evidence="5" type="ORF">QO016_003728</name>
</gene>
<organism evidence="5 6">
    <name type="scientific">Methylobacterium persicinum</name>
    <dbReference type="NCBI Taxonomy" id="374426"/>
    <lineage>
        <taxon>Bacteria</taxon>
        <taxon>Pseudomonadati</taxon>
        <taxon>Pseudomonadota</taxon>
        <taxon>Alphaproteobacteria</taxon>
        <taxon>Hyphomicrobiales</taxon>
        <taxon>Methylobacteriaceae</taxon>
        <taxon>Methylobacterium</taxon>
    </lineage>
</organism>
<evidence type="ECO:0000256" key="2">
    <source>
        <dbReference type="ARBA" id="ARBA00022797"/>
    </source>
</evidence>
<keyword evidence="3" id="KW-0378">Hydrolase</keyword>
<dbReference type="Proteomes" id="UP001236369">
    <property type="component" value="Unassembled WGS sequence"/>
</dbReference>
<evidence type="ECO:0000256" key="3">
    <source>
        <dbReference type="ARBA" id="ARBA00022801"/>
    </source>
</evidence>
<dbReference type="PANTHER" id="PTHR21661:SF35">
    <property type="entry name" value="EPOXIDE HYDROLASE"/>
    <property type="match status" value="1"/>
</dbReference>
<feature type="domain" description="Epoxide hydrolase N-terminal" evidence="4">
    <location>
        <begin position="1"/>
        <end position="106"/>
    </location>
</feature>
<name>A0ABU0HPH7_9HYPH</name>
<dbReference type="PIRSF" id="PIRSF001112">
    <property type="entry name" value="Epoxide_hydrolase"/>
    <property type="match status" value="1"/>
</dbReference>
<dbReference type="InterPro" id="IPR010497">
    <property type="entry name" value="Epoxide_hydro_N"/>
</dbReference>
<comment type="similarity">
    <text evidence="1">Belongs to the peptidase S33 family.</text>
</comment>
<dbReference type="InterPro" id="IPR029058">
    <property type="entry name" value="AB_hydrolase_fold"/>
</dbReference>